<accession>A0A239NLZ5</accession>
<dbReference type="InterPro" id="IPR029010">
    <property type="entry name" value="ThuA-like"/>
</dbReference>
<feature type="domain" description="ThuA-like" evidence="1">
    <location>
        <begin position="48"/>
        <end position="206"/>
    </location>
</feature>
<sequence length="211" mass="22436">MQRDTVIFSGQGDHADPWHDLPATSAALADLVGPAHIVTEVDELKTALDGACLFVVNATAYRLEPVPEDAVFAAAVATFLAGGGGLLAMHSAAVAFPGEPSWRATIGAVWEHGRTFHPDIEPSLVRRTEVAHPIADDLGDFEVVDERYTDLDLVDDLQPVYAHAGGPAIWAREVGGGRVVYDAFGHDLRSYASPGHAAVLRSAADWLRGAH</sequence>
<dbReference type="Pfam" id="PF06283">
    <property type="entry name" value="ThuA"/>
    <property type="match status" value="1"/>
</dbReference>
<dbReference type="Gene3D" id="3.40.50.880">
    <property type="match status" value="1"/>
</dbReference>
<dbReference type="Proteomes" id="UP000198362">
    <property type="component" value="Unassembled WGS sequence"/>
</dbReference>
<proteinExistence type="predicted"/>
<reference evidence="2 3" key="1">
    <citation type="submission" date="2017-06" db="EMBL/GenBank/DDBJ databases">
        <authorList>
            <person name="Kim H.J."/>
            <person name="Triplett B.A."/>
        </authorList>
    </citation>
    <scope>NUCLEOTIDE SEQUENCE [LARGE SCALE GENOMIC DNA]</scope>
    <source>
        <strain evidence="2 3">CGMCC 4.5593</strain>
    </source>
</reference>
<dbReference type="OrthoDB" id="3350268at2"/>
<dbReference type="SUPFAM" id="SSF52317">
    <property type="entry name" value="Class I glutamine amidotransferase-like"/>
    <property type="match status" value="1"/>
</dbReference>
<evidence type="ECO:0000259" key="1">
    <source>
        <dbReference type="Pfam" id="PF06283"/>
    </source>
</evidence>
<gene>
    <name evidence="2" type="ORF">SAMN05421812_109224</name>
</gene>
<evidence type="ECO:0000313" key="2">
    <source>
        <dbReference type="EMBL" id="SNT55473.1"/>
    </source>
</evidence>
<evidence type="ECO:0000313" key="3">
    <source>
        <dbReference type="Proteomes" id="UP000198362"/>
    </source>
</evidence>
<dbReference type="InterPro" id="IPR029062">
    <property type="entry name" value="Class_I_gatase-like"/>
</dbReference>
<dbReference type="AlphaFoldDB" id="A0A239NLZ5"/>
<dbReference type="RefSeq" id="WP_089252073.1">
    <property type="nucleotide sequence ID" value="NZ_FZPH01000009.1"/>
</dbReference>
<keyword evidence="3" id="KW-1185">Reference proteome</keyword>
<name>A0A239NLZ5_9ACTN</name>
<organism evidence="2 3">
    <name type="scientific">Asanoa hainanensis</name>
    <dbReference type="NCBI Taxonomy" id="560556"/>
    <lineage>
        <taxon>Bacteria</taxon>
        <taxon>Bacillati</taxon>
        <taxon>Actinomycetota</taxon>
        <taxon>Actinomycetes</taxon>
        <taxon>Micromonosporales</taxon>
        <taxon>Micromonosporaceae</taxon>
        <taxon>Asanoa</taxon>
    </lineage>
</organism>
<dbReference type="EMBL" id="FZPH01000009">
    <property type="protein sequence ID" value="SNT55473.1"/>
    <property type="molecule type" value="Genomic_DNA"/>
</dbReference>
<protein>
    <recommendedName>
        <fullName evidence="1">ThuA-like domain-containing protein</fullName>
    </recommendedName>
</protein>